<feature type="repeat" description="WD" evidence="3">
    <location>
        <begin position="726"/>
        <end position="766"/>
    </location>
</feature>
<dbReference type="SUPFAM" id="SSF52540">
    <property type="entry name" value="P-loop containing nucleoside triphosphate hydrolases"/>
    <property type="match status" value="1"/>
</dbReference>
<dbReference type="PANTHER" id="PTHR44129">
    <property type="entry name" value="WD REPEAT-CONTAINING PROTEIN POP1"/>
    <property type="match status" value="1"/>
</dbReference>
<dbReference type="GO" id="GO:0043531">
    <property type="term" value="F:ADP binding"/>
    <property type="evidence" value="ECO:0007669"/>
    <property type="project" value="InterPro"/>
</dbReference>
<dbReference type="Gene3D" id="2.130.10.10">
    <property type="entry name" value="YVTN repeat-like/Quinoprotein amine dehydrogenase"/>
    <property type="match status" value="4"/>
</dbReference>
<dbReference type="Pfam" id="PF23414">
    <property type="entry name" value="Beta-prop_EML_2"/>
    <property type="match status" value="1"/>
</dbReference>
<accession>B0C3R6</accession>
<proteinExistence type="predicted"/>
<evidence type="ECO:0000259" key="5">
    <source>
        <dbReference type="Pfam" id="PF23414"/>
    </source>
</evidence>
<keyword evidence="1 3" id="KW-0853">WD repeat</keyword>
<dbReference type="InterPro" id="IPR002182">
    <property type="entry name" value="NB-ARC"/>
</dbReference>
<dbReference type="SUPFAM" id="SSF50978">
    <property type="entry name" value="WD40 repeat-like"/>
    <property type="match status" value="2"/>
</dbReference>
<evidence type="ECO:0000259" key="4">
    <source>
        <dbReference type="Pfam" id="PF00931"/>
    </source>
</evidence>
<dbReference type="SUPFAM" id="SSF141571">
    <property type="entry name" value="Pentapeptide repeat-like"/>
    <property type="match status" value="1"/>
</dbReference>
<feature type="repeat" description="WD" evidence="3">
    <location>
        <begin position="848"/>
        <end position="889"/>
    </location>
</feature>
<dbReference type="InterPro" id="IPR020472">
    <property type="entry name" value="WD40_PAC1"/>
</dbReference>
<dbReference type="AlphaFoldDB" id="B0C3R6"/>
<dbReference type="SMART" id="SM00320">
    <property type="entry name" value="WD40"/>
    <property type="match status" value="14"/>
</dbReference>
<dbReference type="eggNOG" id="COG3903">
    <property type="taxonomic scope" value="Bacteria"/>
</dbReference>
<evidence type="ECO:0000256" key="3">
    <source>
        <dbReference type="PROSITE-ProRule" id="PRU00221"/>
    </source>
</evidence>
<dbReference type="InterPro" id="IPR036322">
    <property type="entry name" value="WD40_repeat_dom_sf"/>
</dbReference>
<feature type="repeat" description="WD" evidence="3">
    <location>
        <begin position="972"/>
        <end position="1011"/>
    </location>
</feature>
<dbReference type="RefSeq" id="WP_012166200.1">
    <property type="nucleotide sequence ID" value="NC_009925.1"/>
</dbReference>
<dbReference type="Proteomes" id="UP000000268">
    <property type="component" value="Chromosome"/>
</dbReference>
<reference evidence="6 7" key="1">
    <citation type="journal article" date="2008" name="Proc. Natl. Acad. Sci. U.S.A.">
        <title>Niche adaptation and genome expansion in the chlorophyll d-producing cyanobacterium Acaryochloris marina.</title>
        <authorList>
            <person name="Swingley W.D."/>
            <person name="Chen M."/>
            <person name="Cheung P.C."/>
            <person name="Conrad A.L."/>
            <person name="Dejesa L.C."/>
            <person name="Hao J."/>
            <person name="Honchak B.M."/>
            <person name="Karbach L.E."/>
            <person name="Kurdoglu A."/>
            <person name="Lahiri S."/>
            <person name="Mastrian S.D."/>
            <person name="Miyashita H."/>
            <person name="Page L."/>
            <person name="Ramakrishna P."/>
            <person name="Satoh S."/>
            <person name="Sattley W.M."/>
            <person name="Shimada Y."/>
            <person name="Taylor H.L."/>
            <person name="Tomo T."/>
            <person name="Tsuchiya T."/>
            <person name="Wang Z.T."/>
            <person name="Raymond J."/>
            <person name="Mimuro M."/>
            <person name="Blankenship R.E."/>
            <person name="Touchman J.W."/>
        </authorList>
    </citation>
    <scope>NUCLEOTIDE SEQUENCE [LARGE SCALE GENOMIC DNA]</scope>
    <source>
        <strain evidence="7">MBIC 11017</strain>
    </source>
</reference>
<dbReference type="PROSITE" id="PS50294">
    <property type="entry name" value="WD_REPEATS_REGION"/>
    <property type="match status" value="10"/>
</dbReference>
<dbReference type="PROSITE" id="PS50082">
    <property type="entry name" value="WD_REPEATS_2"/>
    <property type="match status" value="12"/>
</dbReference>
<dbReference type="Gene3D" id="3.40.50.300">
    <property type="entry name" value="P-loop containing nucleotide triphosphate hydrolases"/>
    <property type="match status" value="1"/>
</dbReference>
<gene>
    <name evidence="6" type="ordered locus">AM1_6071</name>
</gene>
<dbReference type="Pfam" id="PF00931">
    <property type="entry name" value="NB-ARC"/>
    <property type="match status" value="1"/>
</dbReference>
<feature type="repeat" description="WD" evidence="3">
    <location>
        <begin position="601"/>
        <end position="642"/>
    </location>
</feature>
<dbReference type="InterPro" id="IPR001680">
    <property type="entry name" value="WD40_rpt"/>
</dbReference>
<dbReference type="CDD" id="cd00200">
    <property type="entry name" value="WD40"/>
    <property type="match status" value="2"/>
</dbReference>
<dbReference type="STRING" id="329726.AM1_6071"/>
<feature type="repeat" description="WD" evidence="3">
    <location>
        <begin position="1052"/>
        <end position="1093"/>
    </location>
</feature>
<feature type="repeat" description="WD" evidence="3">
    <location>
        <begin position="930"/>
        <end position="971"/>
    </location>
</feature>
<dbReference type="PROSITE" id="PS00678">
    <property type="entry name" value="WD_REPEATS_1"/>
    <property type="match status" value="6"/>
</dbReference>
<feature type="domain" description="EML-like second beta-propeller" evidence="5">
    <location>
        <begin position="855"/>
        <end position="1007"/>
    </location>
</feature>
<feature type="repeat" description="WD" evidence="3">
    <location>
        <begin position="898"/>
        <end position="929"/>
    </location>
</feature>
<dbReference type="PRINTS" id="PR00364">
    <property type="entry name" value="DISEASERSIST"/>
</dbReference>
<name>B0C3R6_ACAM1</name>
<sequence length="1169" mass="129485">MDHQSSAPQRQRGFSLTPLGMMKLQQRLLALEAQTGVKHNAARIAQQIQMIDPKGLHPTTVRKILRQETVDFTTLQVLFYGLALDLAPEDCEQPSPLQTVPTQQDWGGAPDITPFYGRHQALKTVSHLIVTDRCRLVTLLGMGGMGKTALSVKLAQQVQNQFTTLIWRSLRNAPPIEMLLLDYLQVLSGKREADLPQHLDGQITQLINYLRQSRCLLILDNVESILERGRPAGRYQSDFQGYGELLHHIASTHHQSCLILTSREKPQGIAALEGEASPVRTYLLQGLETSTGQELLSQKGLIHLNSATSQLVATYQGNPLALKIVATAIQDLFAGDIQGFLDQEQIAFSEIRLLLDQQFDRLSSLEQQVLYWLAIARTPISLQTLQAEILVPSTHLLETIESIDRRSLLERDSTVFQLTLQPVIMEYVCDRLIDTVSADLLDQPLPETSLFYSHALIKADSPDYLRDCQIRLVLAPIAERLLKRLGSPTQIEVHIKQILSQLSSQPSYAAGNLLNLLVYFNIDLTGYDFSHLTVWQAYLQGINLHRVSFKNTDIANSVFTQTFGDICDATFSPNGEWVATAHTDGIPRIWRVNDGKLLFSCQAHPETIWSIAFSPNGQTLASGSFDQTISLWDLEQGQGQQTLCGHQDRIWSIAFSPKGQTLVSGSNDCTLRLWDVTTGTCIRILTGHTDGVTAVAYHPEGEWIASGSADQTVRLWHPTSRLLATFTGHSLPITCIAVSPDGQYLASSDAQTIRLWQVSTQECIHVIEALTSVWSMAFSADGEILGAGDRQFLKCWRVPTGELLQSQATYDRQIWAVDFSQNGLLLACDKQMLGVWQLQQDLQRLCTLQGYTNGVWSVAISPDGQTVASGSTDHVVRLWDLNQQHCRQRHLQSSARQVTFSPDGQLVASGGEDGSVQLWEPGTGRQFTMTPRHSGPIWAIAFSPDGQTLVSGSADHQIRLWDVVNHHTLRTFTGHDSWVLSITFSDNILISGSADQTIKVWDMRTGDCCHTLTGHTGSVWSVSAARDILATASEDRMIRLWHLSTADCYQILKGHSSLALTVQISPDGQYIASGSADNTVRLWDARTGQCLQILTGHTHSVWSVAFTPDSQYLVSGGQDGTLRLWSLASGQPLGTLSLERPYEGLDISGTRGLTESRRQMLHRLGAIES</sequence>
<dbReference type="OrthoDB" id="434800at2"/>
<keyword evidence="7" id="KW-1185">Reference proteome</keyword>
<keyword evidence="2" id="KW-0677">Repeat</keyword>
<dbReference type="eggNOG" id="COG2319">
    <property type="taxonomic scope" value="Bacteria"/>
</dbReference>
<dbReference type="InterPro" id="IPR015943">
    <property type="entry name" value="WD40/YVTN_repeat-like_dom_sf"/>
</dbReference>
<feature type="repeat" description="WD" evidence="3">
    <location>
        <begin position="643"/>
        <end position="684"/>
    </location>
</feature>
<dbReference type="KEGG" id="amr:AM1_6071"/>
<organism evidence="6 7">
    <name type="scientific">Acaryochloris marina (strain MBIC 11017)</name>
    <dbReference type="NCBI Taxonomy" id="329726"/>
    <lineage>
        <taxon>Bacteria</taxon>
        <taxon>Bacillati</taxon>
        <taxon>Cyanobacteriota</taxon>
        <taxon>Cyanophyceae</taxon>
        <taxon>Acaryochloridales</taxon>
        <taxon>Acaryochloridaceae</taxon>
        <taxon>Acaryochloris</taxon>
    </lineage>
</organism>
<protein>
    <submittedName>
        <fullName evidence="6">WD-repeat protein</fullName>
    </submittedName>
</protein>
<dbReference type="EMBL" id="CP000828">
    <property type="protein sequence ID" value="ABW31003.1"/>
    <property type="molecule type" value="Genomic_DNA"/>
</dbReference>
<evidence type="ECO:0000313" key="6">
    <source>
        <dbReference type="EMBL" id="ABW31003.1"/>
    </source>
</evidence>
<evidence type="ECO:0000256" key="1">
    <source>
        <dbReference type="ARBA" id="ARBA00022574"/>
    </source>
</evidence>
<dbReference type="PRINTS" id="PR00320">
    <property type="entry name" value="GPROTEINBRPT"/>
</dbReference>
<dbReference type="InterPro" id="IPR027417">
    <property type="entry name" value="P-loop_NTPase"/>
</dbReference>
<feature type="repeat" description="WD" evidence="3">
    <location>
        <begin position="685"/>
        <end position="716"/>
    </location>
</feature>
<dbReference type="Pfam" id="PF00400">
    <property type="entry name" value="WD40"/>
    <property type="match status" value="7"/>
</dbReference>
<feature type="domain" description="NB-ARC" evidence="4">
    <location>
        <begin position="126"/>
        <end position="222"/>
    </location>
</feature>
<dbReference type="InterPro" id="IPR055442">
    <property type="entry name" value="Beta-prop_EML-like_2nd"/>
</dbReference>
<feature type="repeat" description="WD" evidence="3">
    <location>
        <begin position="1012"/>
        <end position="1051"/>
    </location>
</feature>
<dbReference type="HOGENOM" id="CLU_005071_2_0_3"/>
<feature type="repeat" description="WD" evidence="3">
    <location>
        <begin position="1094"/>
        <end position="1135"/>
    </location>
</feature>
<dbReference type="InterPro" id="IPR019775">
    <property type="entry name" value="WD40_repeat_CS"/>
</dbReference>
<dbReference type="InterPro" id="IPR050349">
    <property type="entry name" value="WD_LIS1/nudF_dynein_reg"/>
</dbReference>
<evidence type="ECO:0000256" key="2">
    <source>
        <dbReference type="ARBA" id="ARBA00022737"/>
    </source>
</evidence>
<feature type="repeat" description="WD" evidence="3">
    <location>
        <begin position="559"/>
        <end position="600"/>
    </location>
</feature>
<evidence type="ECO:0000313" key="7">
    <source>
        <dbReference type="Proteomes" id="UP000000268"/>
    </source>
</evidence>